<evidence type="ECO:0000313" key="2">
    <source>
        <dbReference type="EMBL" id="KAK0536586.1"/>
    </source>
</evidence>
<protein>
    <submittedName>
        <fullName evidence="2">Uncharacterized protein</fullName>
    </submittedName>
</protein>
<name>A0AAN6GE53_9BASI</name>
<feature type="chain" id="PRO_5042991411" evidence="1">
    <location>
        <begin position="22"/>
        <end position="166"/>
    </location>
</feature>
<evidence type="ECO:0000256" key="1">
    <source>
        <dbReference type="SAM" id="SignalP"/>
    </source>
</evidence>
<dbReference type="EMBL" id="JAPDMQ010000074">
    <property type="protein sequence ID" value="KAK0536586.1"/>
    <property type="molecule type" value="Genomic_DNA"/>
</dbReference>
<dbReference type="AlphaFoldDB" id="A0AAN6GE53"/>
<comment type="caution">
    <text evidence="2">The sequence shown here is derived from an EMBL/GenBank/DDBJ whole genome shotgun (WGS) entry which is preliminary data.</text>
</comment>
<reference evidence="2" key="1">
    <citation type="journal article" date="2023" name="PhytoFront">
        <title>Draft Genome Resources of Seven Strains of Tilletia horrida, Causal Agent of Kernel Smut of Rice.</title>
        <authorList>
            <person name="Khanal S."/>
            <person name="Antony Babu S."/>
            <person name="Zhou X.G."/>
        </authorList>
    </citation>
    <scope>NUCLEOTIDE SEQUENCE</scope>
    <source>
        <strain evidence="2">TX3</strain>
    </source>
</reference>
<keyword evidence="3" id="KW-1185">Reference proteome</keyword>
<proteinExistence type="predicted"/>
<organism evidence="2 3">
    <name type="scientific">Tilletia horrida</name>
    <dbReference type="NCBI Taxonomy" id="155126"/>
    <lineage>
        <taxon>Eukaryota</taxon>
        <taxon>Fungi</taxon>
        <taxon>Dikarya</taxon>
        <taxon>Basidiomycota</taxon>
        <taxon>Ustilaginomycotina</taxon>
        <taxon>Exobasidiomycetes</taxon>
        <taxon>Tilletiales</taxon>
        <taxon>Tilletiaceae</taxon>
        <taxon>Tilletia</taxon>
    </lineage>
</organism>
<gene>
    <name evidence="2" type="ORF">OC842_001945</name>
</gene>
<accession>A0AAN6GE53</accession>
<evidence type="ECO:0000313" key="3">
    <source>
        <dbReference type="Proteomes" id="UP001176521"/>
    </source>
</evidence>
<feature type="signal peptide" evidence="1">
    <location>
        <begin position="1"/>
        <end position="21"/>
    </location>
</feature>
<sequence>MRSTQVFLPALLLLLPSVCLAVPATGANGAADGTTKLSFKVKKPSSLTALAGYVDTHLKGNLAELPSVDSGVAHKWTSDSIGGSYFTNTPGWDSVSSGSWELGKANLSGTFELHGATNSWWAASGTLSKADGTGDILITGRNPISCVPRTDDKTQWTCSTAGPQSS</sequence>
<keyword evidence="1" id="KW-0732">Signal</keyword>
<dbReference type="Proteomes" id="UP001176521">
    <property type="component" value="Unassembled WGS sequence"/>
</dbReference>